<gene>
    <name evidence="2" type="ORF">JOC95_002040</name>
</gene>
<organism evidence="2 3">
    <name type="scientific">Sutcliffiella tianshenii</name>
    <dbReference type="NCBI Taxonomy" id="1463404"/>
    <lineage>
        <taxon>Bacteria</taxon>
        <taxon>Bacillati</taxon>
        <taxon>Bacillota</taxon>
        <taxon>Bacilli</taxon>
        <taxon>Bacillales</taxon>
        <taxon>Bacillaceae</taxon>
        <taxon>Sutcliffiella</taxon>
    </lineage>
</organism>
<dbReference type="EMBL" id="JAFBED010000004">
    <property type="protein sequence ID" value="MBM7620187.1"/>
    <property type="molecule type" value="Genomic_DNA"/>
</dbReference>
<reference evidence="2 3" key="1">
    <citation type="submission" date="2021-01" db="EMBL/GenBank/DDBJ databases">
        <title>Genomic Encyclopedia of Type Strains, Phase IV (KMG-IV): sequencing the most valuable type-strain genomes for metagenomic binning, comparative biology and taxonomic classification.</title>
        <authorList>
            <person name="Goeker M."/>
        </authorList>
    </citation>
    <scope>NUCLEOTIDE SEQUENCE [LARGE SCALE GENOMIC DNA]</scope>
    <source>
        <strain evidence="2 3">DSM 25879</strain>
    </source>
</reference>
<comment type="caution">
    <text evidence="2">The sequence shown here is derived from an EMBL/GenBank/DDBJ whole genome shotgun (WGS) entry which is preliminary data.</text>
</comment>
<keyword evidence="3" id="KW-1185">Reference proteome</keyword>
<proteinExistence type="predicted"/>
<dbReference type="Proteomes" id="UP000737402">
    <property type="component" value="Unassembled WGS sequence"/>
</dbReference>
<accession>A0ABS2NZP6</accession>
<keyword evidence="1" id="KW-0175">Coiled coil</keyword>
<evidence type="ECO:0000256" key="1">
    <source>
        <dbReference type="SAM" id="Coils"/>
    </source>
</evidence>
<dbReference type="RefSeq" id="WP_204415702.1">
    <property type="nucleotide sequence ID" value="NZ_JAFBED010000004.1"/>
</dbReference>
<protein>
    <submittedName>
        <fullName evidence="2">Regulator of replication initiation timing</fullName>
    </submittedName>
</protein>
<feature type="coiled-coil region" evidence="1">
    <location>
        <begin position="10"/>
        <end position="51"/>
    </location>
</feature>
<name>A0ABS2NZP6_9BACI</name>
<sequence>MAKVEVRDLFVEVKKVVAAYKEKVKELDQQERELNAELMVLQEELTNILLDQESATASEMIYFKIQAKEIHQKTDIIKVLLEELAEERTALKLEFVPKYREALNKTTVGEYNATKIAEKYRYLMLKEISDIGKQMQKQYYEIAPDIDEVFGDSKVLEQYPRLAYSFTYENAMPSFSWFETSVVSKNEVFSACRGNLPQGLKEPKEMDVE</sequence>
<evidence type="ECO:0000313" key="2">
    <source>
        <dbReference type="EMBL" id="MBM7620187.1"/>
    </source>
</evidence>
<evidence type="ECO:0000313" key="3">
    <source>
        <dbReference type="Proteomes" id="UP000737402"/>
    </source>
</evidence>